<dbReference type="GO" id="GO:0005524">
    <property type="term" value="F:ATP binding"/>
    <property type="evidence" value="ECO:0007669"/>
    <property type="project" value="UniProtKB-KW"/>
</dbReference>
<dbReference type="Pfam" id="PF13796">
    <property type="entry name" value="Sensor"/>
    <property type="match status" value="1"/>
</dbReference>
<sequence length="415" mass="43533">MNNLNIRAGLPAVGKGLPVLGLAIAELVLFCLFVTAVSLIGIGLGILLVPALAVAVRSVTNASRRTAERWSGRAIEEPYLPAPAAAPGLKGQWQRTHWVLTDPATWRDLAWMLVNPVAGVVVALMPLALVVGGIGGILMPAIYRPIADAGTNYYLWVEISDLTSAWYCAALGVVVLAAGLATGPALLRAHASLARTLLAPTRTVQRVRRLTDSRSDAVSSSAAELRRIERDLHDGAQARLVALGMNLGVAEQLLSKDPEAVRTILADTRKASATALTELRDLVRGIHPPVLADRGLADAVRALAMDSPLDVTVNADLPGRPEAPVESAMYFAVAEALANAAKHAAPDTVSIDLWYEGGALRGQVIDDGRGGADPSRGTGLRGIERRLAAFDGILAINSKPGGPTTLTMELPCALS</sequence>
<feature type="transmembrane region" description="Helical" evidence="9">
    <location>
        <begin position="27"/>
        <end position="56"/>
    </location>
</feature>
<evidence type="ECO:0000313" key="13">
    <source>
        <dbReference type="EMBL" id="OUC96845.1"/>
    </source>
</evidence>
<evidence type="ECO:0000259" key="12">
    <source>
        <dbReference type="Pfam" id="PF13796"/>
    </source>
</evidence>
<protein>
    <recommendedName>
        <fullName evidence="2">histidine kinase</fullName>
        <ecNumber evidence="2">2.7.13.3</ecNumber>
    </recommendedName>
</protein>
<dbReference type="AlphaFoldDB" id="A0A243RPE0"/>
<evidence type="ECO:0000256" key="6">
    <source>
        <dbReference type="ARBA" id="ARBA00022777"/>
    </source>
</evidence>
<dbReference type="RefSeq" id="WP_086604185.1">
    <property type="nucleotide sequence ID" value="NZ_NGFN01000259.1"/>
</dbReference>
<dbReference type="PANTHER" id="PTHR24421">
    <property type="entry name" value="NITRATE/NITRITE SENSOR PROTEIN NARX-RELATED"/>
    <property type="match status" value="1"/>
</dbReference>
<keyword evidence="9" id="KW-1133">Transmembrane helix</keyword>
<feature type="domain" description="Signal transduction histidine kinase subgroup 3 dimerisation and phosphoacceptor" evidence="11">
    <location>
        <begin position="224"/>
        <end position="291"/>
    </location>
</feature>
<evidence type="ECO:0000313" key="14">
    <source>
        <dbReference type="Proteomes" id="UP000195105"/>
    </source>
</evidence>
<keyword evidence="9" id="KW-0812">Transmembrane</keyword>
<dbReference type="InterPro" id="IPR036890">
    <property type="entry name" value="HATPase_C_sf"/>
</dbReference>
<name>A0A243RPE0_9ACTN</name>
<dbReference type="Gene3D" id="3.30.565.10">
    <property type="entry name" value="Histidine kinase-like ATPase, C-terminal domain"/>
    <property type="match status" value="1"/>
</dbReference>
<evidence type="ECO:0000259" key="11">
    <source>
        <dbReference type="Pfam" id="PF07730"/>
    </source>
</evidence>
<evidence type="ECO:0000256" key="2">
    <source>
        <dbReference type="ARBA" id="ARBA00012438"/>
    </source>
</evidence>
<dbReference type="InterPro" id="IPR050482">
    <property type="entry name" value="Sensor_HK_TwoCompSys"/>
</dbReference>
<feature type="domain" description="Histidine kinase/HSP90-like ATPase" evidence="10">
    <location>
        <begin position="327"/>
        <end position="412"/>
    </location>
</feature>
<dbReference type="EMBL" id="NGFN01000259">
    <property type="protein sequence ID" value="OUC96845.1"/>
    <property type="molecule type" value="Genomic_DNA"/>
</dbReference>
<organism evidence="13 14">
    <name type="scientific">Streptomyces swartbergensis</name>
    <dbReference type="NCBI Taxonomy" id="487165"/>
    <lineage>
        <taxon>Bacteria</taxon>
        <taxon>Bacillati</taxon>
        <taxon>Actinomycetota</taxon>
        <taxon>Actinomycetes</taxon>
        <taxon>Kitasatosporales</taxon>
        <taxon>Streptomycetaceae</taxon>
        <taxon>Streptomyces</taxon>
    </lineage>
</organism>
<keyword evidence="9" id="KW-0472">Membrane</keyword>
<dbReference type="SUPFAM" id="SSF55874">
    <property type="entry name" value="ATPase domain of HSP90 chaperone/DNA topoisomerase II/histidine kinase"/>
    <property type="match status" value="1"/>
</dbReference>
<dbReference type="InterPro" id="IPR003594">
    <property type="entry name" value="HATPase_dom"/>
</dbReference>
<evidence type="ECO:0000256" key="8">
    <source>
        <dbReference type="ARBA" id="ARBA00023012"/>
    </source>
</evidence>
<reference evidence="13 14" key="1">
    <citation type="submission" date="2017-05" db="EMBL/GenBank/DDBJ databases">
        <title>Biotechnological potential of actinobacteria isolated from South African environments.</title>
        <authorList>
            <person name="Le Roes-Hill M."/>
            <person name="Prins A."/>
            <person name="Durrell K.A."/>
        </authorList>
    </citation>
    <scope>NUCLEOTIDE SEQUENCE [LARGE SCALE GENOMIC DNA]</scope>
    <source>
        <strain evidence="13 14">HMC13</strain>
    </source>
</reference>
<dbReference type="Proteomes" id="UP000195105">
    <property type="component" value="Unassembled WGS sequence"/>
</dbReference>
<accession>A0A243RPE0</accession>
<dbReference type="Gene3D" id="1.20.5.1930">
    <property type="match status" value="1"/>
</dbReference>
<evidence type="ECO:0000256" key="4">
    <source>
        <dbReference type="ARBA" id="ARBA00022679"/>
    </source>
</evidence>
<feature type="transmembrane region" description="Helical" evidence="9">
    <location>
        <begin position="117"/>
        <end position="143"/>
    </location>
</feature>
<dbReference type="Pfam" id="PF02518">
    <property type="entry name" value="HATPase_c"/>
    <property type="match status" value="1"/>
</dbReference>
<dbReference type="InterPro" id="IPR025828">
    <property type="entry name" value="Put_sensor_dom"/>
</dbReference>
<evidence type="ECO:0000256" key="1">
    <source>
        <dbReference type="ARBA" id="ARBA00000085"/>
    </source>
</evidence>
<keyword evidence="3" id="KW-0597">Phosphoprotein</keyword>
<dbReference type="GO" id="GO:0046983">
    <property type="term" value="F:protein dimerization activity"/>
    <property type="evidence" value="ECO:0007669"/>
    <property type="project" value="InterPro"/>
</dbReference>
<dbReference type="PANTHER" id="PTHR24421:SF10">
    <property type="entry name" value="NITRATE_NITRITE SENSOR PROTEIN NARQ"/>
    <property type="match status" value="1"/>
</dbReference>
<proteinExistence type="predicted"/>
<keyword evidence="5" id="KW-0547">Nucleotide-binding</keyword>
<keyword evidence="4" id="KW-0808">Transferase</keyword>
<dbReference type="EC" id="2.7.13.3" evidence="2"/>
<evidence type="ECO:0000259" key="10">
    <source>
        <dbReference type="Pfam" id="PF02518"/>
    </source>
</evidence>
<feature type="transmembrane region" description="Helical" evidence="9">
    <location>
        <begin position="163"/>
        <end position="187"/>
    </location>
</feature>
<comment type="catalytic activity">
    <reaction evidence="1">
        <text>ATP + protein L-histidine = ADP + protein N-phospho-L-histidine.</text>
        <dbReference type="EC" id="2.7.13.3"/>
    </reaction>
</comment>
<gene>
    <name evidence="13" type="ORF">CA983_31220</name>
</gene>
<dbReference type="Pfam" id="PF07730">
    <property type="entry name" value="HisKA_3"/>
    <property type="match status" value="1"/>
</dbReference>
<evidence type="ECO:0000256" key="7">
    <source>
        <dbReference type="ARBA" id="ARBA00022840"/>
    </source>
</evidence>
<dbReference type="GO" id="GO:0016020">
    <property type="term" value="C:membrane"/>
    <property type="evidence" value="ECO:0007669"/>
    <property type="project" value="InterPro"/>
</dbReference>
<evidence type="ECO:0000256" key="9">
    <source>
        <dbReference type="SAM" id="Phobius"/>
    </source>
</evidence>
<dbReference type="InterPro" id="IPR011712">
    <property type="entry name" value="Sig_transdc_His_kin_sub3_dim/P"/>
</dbReference>
<keyword evidence="8" id="KW-0902">Two-component regulatory system</keyword>
<dbReference type="GO" id="GO:0000155">
    <property type="term" value="F:phosphorelay sensor kinase activity"/>
    <property type="evidence" value="ECO:0007669"/>
    <property type="project" value="InterPro"/>
</dbReference>
<keyword evidence="14" id="KW-1185">Reference proteome</keyword>
<comment type="caution">
    <text evidence="13">The sequence shown here is derived from an EMBL/GenBank/DDBJ whole genome shotgun (WGS) entry which is preliminary data.</text>
</comment>
<keyword evidence="7" id="KW-0067">ATP-binding</keyword>
<feature type="domain" description="Putative sensor" evidence="12">
    <location>
        <begin position="21"/>
        <end position="198"/>
    </location>
</feature>
<evidence type="ECO:0000256" key="5">
    <source>
        <dbReference type="ARBA" id="ARBA00022741"/>
    </source>
</evidence>
<keyword evidence="6 13" id="KW-0418">Kinase</keyword>
<evidence type="ECO:0000256" key="3">
    <source>
        <dbReference type="ARBA" id="ARBA00022553"/>
    </source>
</evidence>